<feature type="transmembrane region" description="Helical" evidence="2">
    <location>
        <begin position="406"/>
        <end position="428"/>
    </location>
</feature>
<dbReference type="PANTHER" id="PTHR42024:SF1">
    <property type="entry name" value="AMINO ACID PERMEASE_ SLC12A DOMAIN-CONTAINING PROTEIN"/>
    <property type="match status" value="1"/>
</dbReference>
<dbReference type="EMBL" id="CP138584">
    <property type="protein sequence ID" value="WPH01168.1"/>
    <property type="molecule type" value="Genomic_DNA"/>
</dbReference>
<feature type="compositionally biased region" description="Polar residues" evidence="1">
    <location>
        <begin position="35"/>
        <end position="51"/>
    </location>
</feature>
<feature type="compositionally biased region" description="Basic and acidic residues" evidence="1">
    <location>
        <begin position="91"/>
        <end position="105"/>
    </location>
</feature>
<feature type="compositionally biased region" description="Basic and acidic residues" evidence="1">
    <location>
        <begin position="24"/>
        <end position="33"/>
    </location>
</feature>
<keyword evidence="4" id="KW-1185">Reference proteome</keyword>
<feature type="compositionally biased region" description="Basic and acidic residues" evidence="1">
    <location>
        <begin position="1"/>
        <end position="16"/>
    </location>
</feature>
<dbReference type="Proteomes" id="UP001303373">
    <property type="component" value="Chromosome 5"/>
</dbReference>
<evidence type="ECO:0000313" key="3">
    <source>
        <dbReference type="EMBL" id="WPH01168.1"/>
    </source>
</evidence>
<dbReference type="AlphaFoldDB" id="A0AAQ3RCC5"/>
<feature type="region of interest" description="Disordered" evidence="1">
    <location>
        <begin position="1"/>
        <end position="156"/>
    </location>
</feature>
<gene>
    <name evidence="3" type="ORF">R9X50_00400400</name>
</gene>
<feature type="transmembrane region" description="Helical" evidence="2">
    <location>
        <begin position="261"/>
        <end position="282"/>
    </location>
</feature>
<evidence type="ECO:0000256" key="1">
    <source>
        <dbReference type="SAM" id="MobiDB-lite"/>
    </source>
</evidence>
<keyword evidence="2" id="KW-1133">Transmembrane helix</keyword>
<sequence length="449" mass="50377">MNEAPKDHDFDQRHDGPFPVGESIHLDTCHPPDETNPTSPVSLADVTSSKTPGLIAIPSKADAPRKSVTIEAARDEAISPTGRKSTQMSRSRRDSRDFDVRRDGPYGRPSLTMSRRKSSGLDQTNTNESNTSDIPPVPAPGPVHRVESAGNEQAPGPETLEAALSSVETGFEPEPPRLNYTLWTRKWSIAFFWSLILLDCIAMPIGLYFGLWYGTNLSPNVVFSIVTAALGGISIFEYFLRFWRLWKKGSTCRVIGARRMYLDFFHWNFSLGWTIIMIELIVGTVPQFPPIRLLAMPVTSMMYAFGTELLIVDILRYFKIPAPFRVSSIPKGSQLRPGIYSVIEDVCAVDGSGGTEFREALNRRYEASHVFRAMLRRLGMFWAIGSELMAVVLTILIFTIQKEAAYVVGWAVPFIWAGIWTAITFWYVNRKLKEETITWAEELAQKNAS</sequence>
<keyword evidence="2" id="KW-0472">Membrane</keyword>
<feature type="transmembrane region" description="Helical" evidence="2">
    <location>
        <begin position="187"/>
        <end position="209"/>
    </location>
</feature>
<dbReference type="PANTHER" id="PTHR42024">
    <property type="entry name" value="AMINO ACID PERMEASE_ SLC12A DOMAIN-CONTAINING PROTEIN"/>
    <property type="match status" value="1"/>
</dbReference>
<feature type="compositionally biased region" description="Polar residues" evidence="1">
    <location>
        <begin position="120"/>
        <end position="133"/>
    </location>
</feature>
<feature type="transmembrane region" description="Helical" evidence="2">
    <location>
        <begin position="294"/>
        <end position="315"/>
    </location>
</feature>
<protein>
    <submittedName>
        <fullName evidence="3">Uncharacterized protein</fullName>
    </submittedName>
</protein>
<proteinExistence type="predicted"/>
<keyword evidence="2" id="KW-0812">Transmembrane</keyword>
<name>A0AAQ3RCC5_9PEZI</name>
<feature type="transmembrane region" description="Helical" evidence="2">
    <location>
        <begin position="221"/>
        <end position="240"/>
    </location>
</feature>
<dbReference type="SUPFAM" id="SSF81324">
    <property type="entry name" value="Voltage-gated potassium channels"/>
    <property type="match status" value="1"/>
</dbReference>
<accession>A0AAQ3RCC5</accession>
<reference evidence="3 4" key="1">
    <citation type="submission" date="2023-11" db="EMBL/GenBank/DDBJ databases">
        <title>An acidophilic fungus is an integral part of prey digestion in a carnivorous sundew plant.</title>
        <authorList>
            <person name="Tsai I.J."/>
        </authorList>
    </citation>
    <scope>NUCLEOTIDE SEQUENCE [LARGE SCALE GENOMIC DNA]</scope>
    <source>
        <strain evidence="3">169a</strain>
    </source>
</reference>
<organism evidence="3 4">
    <name type="scientific">Acrodontium crateriforme</name>
    <dbReference type="NCBI Taxonomy" id="150365"/>
    <lineage>
        <taxon>Eukaryota</taxon>
        <taxon>Fungi</taxon>
        <taxon>Dikarya</taxon>
        <taxon>Ascomycota</taxon>
        <taxon>Pezizomycotina</taxon>
        <taxon>Dothideomycetes</taxon>
        <taxon>Dothideomycetidae</taxon>
        <taxon>Mycosphaerellales</taxon>
        <taxon>Teratosphaeriaceae</taxon>
        <taxon>Acrodontium</taxon>
    </lineage>
</organism>
<evidence type="ECO:0000256" key="2">
    <source>
        <dbReference type="SAM" id="Phobius"/>
    </source>
</evidence>
<evidence type="ECO:0000313" key="4">
    <source>
        <dbReference type="Proteomes" id="UP001303373"/>
    </source>
</evidence>
<feature type="transmembrane region" description="Helical" evidence="2">
    <location>
        <begin position="378"/>
        <end position="400"/>
    </location>
</feature>